<evidence type="ECO:0000256" key="4">
    <source>
        <dbReference type="ARBA" id="ARBA00022679"/>
    </source>
</evidence>
<proteinExistence type="inferred from homology"/>
<evidence type="ECO:0000256" key="3">
    <source>
        <dbReference type="ARBA" id="ARBA00013184"/>
    </source>
</evidence>
<keyword evidence="8" id="KW-0010">Activator</keyword>
<dbReference type="GO" id="GO:0010484">
    <property type="term" value="F:histone H3 acetyltransferase activity"/>
    <property type="evidence" value="ECO:0007669"/>
    <property type="project" value="TreeGrafter"/>
</dbReference>
<accession>A0A8H7Y4J4</accession>
<dbReference type="Pfam" id="PF00439">
    <property type="entry name" value="Bromodomain"/>
    <property type="match status" value="1"/>
</dbReference>
<keyword evidence="6" id="KW-0805">Transcription regulation</keyword>
<dbReference type="PROSITE" id="PS51186">
    <property type="entry name" value="GNAT"/>
    <property type="match status" value="1"/>
</dbReference>
<evidence type="ECO:0000256" key="9">
    <source>
        <dbReference type="ARBA" id="ARBA00023163"/>
    </source>
</evidence>
<dbReference type="EC" id="2.3.1.48" evidence="3"/>
<dbReference type="Gene3D" id="1.20.920.10">
    <property type="entry name" value="Bromodomain-like"/>
    <property type="match status" value="1"/>
</dbReference>
<keyword evidence="5" id="KW-0156">Chromatin regulator</keyword>
<dbReference type="SUPFAM" id="SSF55729">
    <property type="entry name" value="Acyl-CoA N-acyltransferases (Nat)"/>
    <property type="match status" value="1"/>
</dbReference>
<feature type="domain" description="Bromo" evidence="14">
    <location>
        <begin position="574"/>
        <end position="644"/>
    </location>
</feature>
<dbReference type="InterPro" id="IPR000182">
    <property type="entry name" value="GNAT_dom"/>
</dbReference>
<dbReference type="InterPro" id="IPR018359">
    <property type="entry name" value="Bromodomain_CS"/>
</dbReference>
<dbReference type="PANTHER" id="PTHR45750">
    <property type="entry name" value="GH11602P"/>
    <property type="match status" value="1"/>
</dbReference>
<dbReference type="InterPro" id="IPR016181">
    <property type="entry name" value="Acyl_CoA_acyltransferase"/>
</dbReference>
<evidence type="ECO:0000256" key="11">
    <source>
        <dbReference type="ARBA" id="ARBA00023315"/>
    </source>
</evidence>
<dbReference type="PANTHER" id="PTHR45750:SF3">
    <property type="entry name" value="HISTONE ACETYLTRANSFERASE"/>
    <property type="match status" value="1"/>
</dbReference>
<gene>
    <name evidence="16" type="ORF">JR316_002025</name>
</gene>
<feature type="compositionally biased region" description="Basic residues" evidence="13">
    <location>
        <begin position="222"/>
        <end position="236"/>
    </location>
</feature>
<dbReference type="PRINTS" id="PR00503">
    <property type="entry name" value="BROMODOMAIN"/>
</dbReference>
<dbReference type="AlphaFoldDB" id="A0A8H7Y4J4"/>
<comment type="similarity">
    <text evidence="2">Belongs to the acetyltransferase family. GCN5 subfamily.</text>
</comment>
<keyword evidence="4" id="KW-0808">Transferase</keyword>
<evidence type="ECO:0000256" key="10">
    <source>
        <dbReference type="ARBA" id="ARBA00023242"/>
    </source>
</evidence>
<keyword evidence="10" id="KW-0539">Nucleus</keyword>
<evidence type="ECO:0000313" key="16">
    <source>
        <dbReference type="EMBL" id="KAG5172523.1"/>
    </source>
</evidence>
<evidence type="ECO:0000256" key="6">
    <source>
        <dbReference type="ARBA" id="ARBA00023015"/>
    </source>
</evidence>
<dbReference type="InterPro" id="IPR037800">
    <property type="entry name" value="GCN5"/>
</dbReference>
<evidence type="ECO:0000256" key="2">
    <source>
        <dbReference type="ARBA" id="ARBA00008607"/>
    </source>
</evidence>
<feature type="region of interest" description="Disordered" evidence="13">
    <location>
        <begin position="144"/>
        <end position="245"/>
    </location>
</feature>
<evidence type="ECO:0000259" key="15">
    <source>
        <dbReference type="PROSITE" id="PS51186"/>
    </source>
</evidence>
<dbReference type="GO" id="GO:0000123">
    <property type="term" value="C:histone acetyltransferase complex"/>
    <property type="evidence" value="ECO:0007669"/>
    <property type="project" value="TreeGrafter"/>
</dbReference>
<sequence>MKVGYPSCHSFEKLDTSLLALKIARHSPCSRCIKCPGLHPPPGIDVVVDGQSDSSLGDLGQYGSDDEDEPPSSYLSSCACGHGVKEHNADEKELGRVEFNRKARVAIRLDELLQDSGRLPDFDYTDDDISSLRKQMAHTISSVSLAATNSSPDHRIENVPPRSPTSSILSDPPQPATKKRRVSFSSLSDADHDEDDDEDDDEEDRPLAARITMGSRSVPGKRSGKQAPGKKTKKSHTLAGGAVPASSIEEANANAPTFNGKHNGINGHEPRIKQEDKMDEGQLNRLTAGIPVDSVGRSSAGHIYRHLLQPPVRTEKPSAIELRKGVIQITAVENDRQARSLIILTGLKTLFQKQLPKMPREYIARLVFDINSKSLAIIKRGYKVVGGICYRPFIQRGFAEIVFFATNSADQEKGYGGMLMDHFKAHIRKTYPDMMHFLTYADNYAVGYFEKQGFSKDISLDRSVWAGYIKDYEGGTIMQCTMLPKIDYLDKQSIFKQQTEAILAKIREKSTSHIVYPGLPQFQPGAPPGIKVDPKTVPGLRETGWTPEMAALLARGPVKPSTRTTMEKILAELIEEPRSWAFRDPVDPADVADYFDVIKHPMDLSTIQNKIATNQYKSFEGFQEDVQLIFDNCRLYNPESTIYAKNARHMDQFFTQLLSKYLTSGAQDKQGK</sequence>
<dbReference type="InterPro" id="IPR001487">
    <property type="entry name" value="Bromodomain"/>
</dbReference>
<dbReference type="SUPFAM" id="SSF47370">
    <property type="entry name" value="Bromodomain"/>
    <property type="match status" value="1"/>
</dbReference>
<dbReference type="CDD" id="cd05509">
    <property type="entry name" value="Bromo_gcn5_like"/>
    <property type="match status" value="1"/>
</dbReference>
<evidence type="ECO:0000256" key="5">
    <source>
        <dbReference type="ARBA" id="ARBA00022853"/>
    </source>
</evidence>
<dbReference type="GO" id="GO:0005634">
    <property type="term" value="C:nucleus"/>
    <property type="evidence" value="ECO:0007669"/>
    <property type="project" value="UniProtKB-SubCell"/>
</dbReference>
<evidence type="ECO:0000259" key="14">
    <source>
        <dbReference type="PROSITE" id="PS50014"/>
    </source>
</evidence>
<feature type="region of interest" description="Disordered" evidence="13">
    <location>
        <begin position="49"/>
        <end position="71"/>
    </location>
</feature>
<keyword evidence="7 12" id="KW-0103">Bromodomain</keyword>
<dbReference type="InterPro" id="IPR036427">
    <property type="entry name" value="Bromodomain-like_sf"/>
</dbReference>
<name>A0A8H7Y4J4_PSICU</name>
<dbReference type="PROSITE" id="PS50014">
    <property type="entry name" value="BROMODOMAIN_2"/>
    <property type="match status" value="1"/>
</dbReference>
<protein>
    <recommendedName>
        <fullName evidence="3">histone acetyltransferase</fullName>
        <ecNumber evidence="3">2.3.1.48</ecNumber>
    </recommendedName>
</protein>
<keyword evidence="11" id="KW-0012">Acyltransferase</keyword>
<dbReference type="Gene3D" id="3.40.630.30">
    <property type="match status" value="1"/>
</dbReference>
<keyword evidence="9" id="KW-0804">Transcription</keyword>
<feature type="domain" description="N-acetyltransferase" evidence="15">
    <location>
        <begin position="333"/>
        <end position="483"/>
    </location>
</feature>
<dbReference type="EMBL" id="JAFIQS010000002">
    <property type="protein sequence ID" value="KAG5172523.1"/>
    <property type="molecule type" value="Genomic_DNA"/>
</dbReference>
<dbReference type="PROSITE" id="PS00633">
    <property type="entry name" value="BROMODOMAIN_1"/>
    <property type="match status" value="1"/>
</dbReference>
<dbReference type="SMART" id="SM00297">
    <property type="entry name" value="BROMO"/>
    <property type="match status" value="1"/>
</dbReference>
<evidence type="ECO:0000256" key="1">
    <source>
        <dbReference type="ARBA" id="ARBA00004123"/>
    </source>
</evidence>
<evidence type="ECO:0000256" key="12">
    <source>
        <dbReference type="PROSITE-ProRule" id="PRU00035"/>
    </source>
</evidence>
<feature type="compositionally biased region" description="Acidic residues" evidence="13">
    <location>
        <begin position="191"/>
        <end position="204"/>
    </location>
</feature>
<evidence type="ECO:0000256" key="13">
    <source>
        <dbReference type="SAM" id="MobiDB-lite"/>
    </source>
</evidence>
<evidence type="ECO:0000256" key="7">
    <source>
        <dbReference type="ARBA" id="ARBA00023117"/>
    </source>
</evidence>
<dbReference type="Pfam" id="PF00583">
    <property type="entry name" value="Acetyltransf_1"/>
    <property type="match status" value="1"/>
</dbReference>
<evidence type="ECO:0000256" key="8">
    <source>
        <dbReference type="ARBA" id="ARBA00023159"/>
    </source>
</evidence>
<comment type="caution">
    <text evidence="16">The sequence shown here is derived from an EMBL/GenBank/DDBJ whole genome shotgun (WGS) entry which is preliminary data.</text>
</comment>
<organism evidence="16">
    <name type="scientific">Psilocybe cubensis</name>
    <name type="common">Psychedelic mushroom</name>
    <name type="synonym">Stropharia cubensis</name>
    <dbReference type="NCBI Taxonomy" id="181762"/>
    <lineage>
        <taxon>Eukaryota</taxon>
        <taxon>Fungi</taxon>
        <taxon>Dikarya</taxon>
        <taxon>Basidiomycota</taxon>
        <taxon>Agaricomycotina</taxon>
        <taxon>Agaricomycetes</taxon>
        <taxon>Agaricomycetidae</taxon>
        <taxon>Agaricales</taxon>
        <taxon>Agaricineae</taxon>
        <taxon>Strophariaceae</taxon>
        <taxon>Psilocybe</taxon>
    </lineage>
</organism>
<dbReference type="GO" id="GO:0045944">
    <property type="term" value="P:positive regulation of transcription by RNA polymerase II"/>
    <property type="evidence" value="ECO:0007669"/>
    <property type="project" value="TreeGrafter"/>
</dbReference>
<dbReference type="CDD" id="cd04301">
    <property type="entry name" value="NAT_SF"/>
    <property type="match status" value="1"/>
</dbReference>
<reference evidence="16" key="1">
    <citation type="submission" date="2021-02" db="EMBL/GenBank/DDBJ databases">
        <title>Psilocybe cubensis genome.</title>
        <authorList>
            <person name="Mckernan K.J."/>
            <person name="Crawford S."/>
            <person name="Trippe A."/>
            <person name="Kane L.T."/>
            <person name="Mclaughlin S."/>
        </authorList>
    </citation>
    <scope>NUCLEOTIDE SEQUENCE [LARGE SCALE GENOMIC DNA]</scope>
    <source>
        <strain evidence="16">MGC-MH-2018</strain>
    </source>
</reference>
<comment type="subcellular location">
    <subcellularLocation>
        <location evidence="1">Nucleus</location>
    </subcellularLocation>
</comment>